<evidence type="ECO:0000313" key="8">
    <source>
        <dbReference type="Proteomes" id="UP000187251"/>
    </source>
</evidence>
<dbReference type="InterPro" id="IPR000849">
    <property type="entry name" value="Sugar_P_transporter"/>
</dbReference>
<dbReference type="PROSITE" id="PS50850">
    <property type="entry name" value="MFS"/>
    <property type="match status" value="1"/>
</dbReference>
<evidence type="ECO:0000259" key="6">
    <source>
        <dbReference type="PROSITE" id="PS50850"/>
    </source>
</evidence>
<evidence type="ECO:0000256" key="4">
    <source>
        <dbReference type="ARBA" id="ARBA00023136"/>
    </source>
</evidence>
<dbReference type="GO" id="GO:0022857">
    <property type="term" value="F:transmembrane transporter activity"/>
    <property type="evidence" value="ECO:0007669"/>
    <property type="project" value="InterPro"/>
</dbReference>
<feature type="transmembrane region" description="Helical" evidence="5">
    <location>
        <begin position="406"/>
        <end position="427"/>
    </location>
</feature>
<dbReference type="Proteomes" id="UP000187251">
    <property type="component" value="Unassembled WGS sequence"/>
</dbReference>
<dbReference type="InterPro" id="IPR036259">
    <property type="entry name" value="MFS_trans_sf"/>
</dbReference>
<feature type="transmembrane region" description="Helical" evidence="5">
    <location>
        <begin position="247"/>
        <end position="265"/>
    </location>
</feature>
<dbReference type="OrthoDB" id="8596007at2"/>
<dbReference type="SUPFAM" id="SSF103473">
    <property type="entry name" value="MFS general substrate transporter"/>
    <property type="match status" value="1"/>
</dbReference>
<feature type="transmembrane region" description="Helical" evidence="5">
    <location>
        <begin position="344"/>
        <end position="369"/>
    </location>
</feature>
<feature type="transmembrane region" description="Helical" evidence="5">
    <location>
        <begin position="87"/>
        <end position="115"/>
    </location>
</feature>
<dbReference type="PANTHER" id="PTHR11662">
    <property type="entry name" value="SOLUTE CARRIER FAMILY 17"/>
    <property type="match status" value="1"/>
</dbReference>
<comment type="caution">
    <text evidence="7">The sequence shown here is derived from an EMBL/GenBank/DDBJ whole genome shotgun (WGS) entry which is preliminary data.</text>
</comment>
<feature type="transmembrane region" description="Helical" evidence="5">
    <location>
        <begin position="174"/>
        <end position="195"/>
    </location>
</feature>
<organism evidence="7 8">
    <name type="scientific">Alcaligenes xylosoxydans xylosoxydans</name>
    <name type="common">Achromobacter xylosoxidans</name>
    <dbReference type="NCBI Taxonomy" id="85698"/>
    <lineage>
        <taxon>Bacteria</taxon>
        <taxon>Pseudomonadati</taxon>
        <taxon>Pseudomonadota</taxon>
        <taxon>Betaproteobacteria</taxon>
        <taxon>Burkholderiales</taxon>
        <taxon>Alcaligenaceae</taxon>
        <taxon>Achromobacter</taxon>
    </lineage>
</organism>
<feature type="transmembrane region" description="Helical" evidence="5">
    <location>
        <begin position="147"/>
        <end position="168"/>
    </location>
</feature>
<sequence length="436" mass="47881">MTTATHPGLQSAQRPTRSRYLIMVMLFITVVINYLDRSNLSIAAPALKDEFGLDTVHEGLILSAFGWTYAAMQIPGGWLVDRVSPRVLYAAALILWSAATFFMGFAGSFVILFVLRLAVGALEAPAYPINNRVVTTWFPEKERATAIGFYTSGQFVGLAFLTPVLAWLQHHYGWHMVFVSTGLLGIVWGVLWYMIYREPRQFKGANAAEIELIQKGGGVVDLDKRVTEKKAPFNWNDLGLVMSQRKLWGVYLGQFCLTSTLWFFLTWFPTYLVKYRGMDFIKSGFLASVPFLAAFVGVLCSGVLSDFLIRRGATVGLARKLPIILGLLISTSMIGANFTDSTPWVIFFLAVAFFGNGLASITWSLVSALAPVRLLGLTGGVFNFVGNLSSICTPIVIGFLVSKDSFAPAIVYVSSLALLGALSYILLVGKVERIEA</sequence>
<dbReference type="PANTHER" id="PTHR11662:SF333">
    <property type="entry name" value="D-GALACTONATE TRANSPORTER"/>
    <property type="match status" value="1"/>
</dbReference>
<keyword evidence="2 5" id="KW-0812">Transmembrane</keyword>
<dbReference type="GO" id="GO:0016020">
    <property type="term" value="C:membrane"/>
    <property type="evidence" value="ECO:0007669"/>
    <property type="project" value="UniProtKB-SubCell"/>
</dbReference>
<keyword evidence="4 5" id="KW-0472">Membrane</keyword>
<comment type="subcellular location">
    <subcellularLocation>
        <location evidence="1">Membrane</location>
        <topology evidence="1">Multi-pass membrane protein</topology>
    </subcellularLocation>
</comment>
<dbReference type="AlphaFoldDB" id="A0A1R1JQI1"/>
<dbReference type="InterPro" id="IPR020846">
    <property type="entry name" value="MFS_dom"/>
</dbReference>
<evidence type="ECO:0000256" key="2">
    <source>
        <dbReference type="ARBA" id="ARBA00022692"/>
    </source>
</evidence>
<feature type="transmembrane region" description="Helical" evidence="5">
    <location>
        <begin position="321"/>
        <end position="338"/>
    </location>
</feature>
<dbReference type="PIRSF" id="PIRSF002808">
    <property type="entry name" value="Hexose_phosphate_transp"/>
    <property type="match status" value="1"/>
</dbReference>
<dbReference type="CDD" id="cd17319">
    <property type="entry name" value="MFS_ExuT_GudP_like"/>
    <property type="match status" value="1"/>
</dbReference>
<feature type="transmembrane region" description="Helical" evidence="5">
    <location>
        <begin position="381"/>
        <end position="400"/>
    </location>
</feature>
<evidence type="ECO:0000313" key="7">
    <source>
        <dbReference type="EMBL" id="OMG83348.1"/>
    </source>
</evidence>
<evidence type="ECO:0000256" key="1">
    <source>
        <dbReference type="ARBA" id="ARBA00004141"/>
    </source>
</evidence>
<dbReference type="InterPro" id="IPR050382">
    <property type="entry name" value="MFS_Na/Anion_cotransporter"/>
</dbReference>
<keyword evidence="3 5" id="KW-1133">Transmembrane helix</keyword>
<protein>
    <submittedName>
        <fullName evidence="7">Glucarate transporter</fullName>
    </submittedName>
</protein>
<dbReference type="Gene3D" id="1.20.1250.20">
    <property type="entry name" value="MFS general substrate transporter like domains"/>
    <property type="match status" value="2"/>
</dbReference>
<dbReference type="RefSeq" id="WP_076413804.1">
    <property type="nucleotide sequence ID" value="NZ_AP028040.1"/>
</dbReference>
<dbReference type="NCBIfam" id="TIGR00893">
    <property type="entry name" value="2A0114"/>
    <property type="match status" value="1"/>
</dbReference>
<evidence type="ECO:0000256" key="3">
    <source>
        <dbReference type="ARBA" id="ARBA00022989"/>
    </source>
</evidence>
<gene>
    <name evidence="7" type="ORF">BIZ92_11555</name>
</gene>
<feature type="transmembrane region" description="Helical" evidence="5">
    <location>
        <begin position="20"/>
        <end position="35"/>
    </location>
</feature>
<dbReference type="EMBL" id="MJMN01000024">
    <property type="protein sequence ID" value="OMG83348.1"/>
    <property type="molecule type" value="Genomic_DNA"/>
</dbReference>
<reference evidence="7 8" key="1">
    <citation type="submission" date="2016-09" db="EMBL/GenBank/DDBJ databases">
        <title>Phylogenomics of Achromobacter.</title>
        <authorList>
            <person name="Jeukens J."/>
            <person name="Freschi L."/>
            <person name="Vincent A.T."/>
            <person name="Emond-Rheault J.-G."/>
            <person name="Kukavica-Ibrulj I."/>
            <person name="Charette S.J."/>
            <person name="Levesque R.C."/>
        </authorList>
    </citation>
    <scope>NUCLEOTIDE SEQUENCE [LARGE SCALE GENOMIC DNA]</scope>
    <source>
        <strain evidence="7 8">AUS488</strain>
    </source>
</reference>
<dbReference type="Pfam" id="PF07690">
    <property type="entry name" value="MFS_1"/>
    <property type="match status" value="1"/>
</dbReference>
<feature type="transmembrane region" description="Helical" evidence="5">
    <location>
        <begin position="285"/>
        <end position="309"/>
    </location>
</feature>
<proteinExistence type="predicted"/>
<accession>A0A1R1JQI1</accession>
<name>A0A1R1JQI1_ALCXX</name>
<evidence type="ECO:0000256" key="5">
    <source>
        <dbReference type="SAM" id="Phobius"/>
    </source>
</evidence>
<feature type="domain" description="Major facilitator superfamily (MFS) profile" evidence="6">
    <location>
        <begin position="22"/>
        <end position="432"/>
    </location>
</feature>
<dbReference type="InterPro" id="IPR011701">
    <property type="entry name" value="MFS"/>
</dbReference>